<dbReference type="RefSeq" id="WP_060323846.1">
    <property type="nucleotide sequence ID" value="NZ_LPIU01000092.1"/>
</dbReference>
<evidence type="ECO:0000313" key="2">
    <source>
        <dbReference type="EMBL" id="KWE07075.1"/>
    </source>
</evidence>
<accession>A0A107FTN3</accession>
<dbReference type="AlphaFoldDB" id="A0A107FTN3"/>
<dbReference type="Proteomes" id="UP000062998">
    <property type="component" value="Unassembled WGS sequence"/>
</dbReference>
<protein>
    <submittedName>
        <fullName evidence="2">Uncharacterized protein</fullName>
    </submittedName>
</protein>
<evidence type="ECO:0000313" key="3">
    <source>
        <dbReference type="Proteomes" id="UP000062998"/>
    </source>
</evidence>
<evidence type="ECO:0000256" key="1">
    <source>
        <dbReference type="SAM" id="MobiDB-lite"/>
    </source>
</evidence>
<organism evidence="2 3">
    <name type="scientific">Burkholderia ubonensis</name>
    <dbReference type="NCBI Taxonomy" id="101571"/>
    <lineage>
        <taxon>Bacteria</taxon>
        <taxon>Pseudomonadati</taxon>
        <taxon>Pseudomonadota</taxon>
        <taxon>Betaproteobacteria</taxon>
        <taxon>Burkholderiales</taxon>
        <taxon>Burkholderiaceae</taxon>
        <taxon>Burkholderia</taxon>
        <taxon>Burkholderia cepacia complex</taxon>
    </lineage>
</organism>
<comment type="caution">
    <text evidence="2">The sequence shown here is derived from an EMBL/GenBank/DDBJ whole genome shotgun (WGS) entry which is preliminary data.</text>
</comment>
<proteinExistence type="predicted"/>
<sequence>MKLVVSTPVQLVLAVTLVGSAISLLQPDSVELPIRVERTGNSPMAPHEAGPTHIEPSTAPWQRPQLPDPMGTDMAKSQATPSELPPLPPAGAHVGPSQPPPLPSVAASPQSPAQDIVYLGRMIQDGKTRVFFASNGNDPVVLNIGDVLNDSWKIQSITSTTVTLQHVRSSETRLIAMGGAAGGTLHDGTSTQVGQGFLASNPAGVHVTPVN</sequence>
<feature type="region of interest" description="Disordered" evidence="1">
    <location>
        <begin position="39"/>
        <end position="109"/>
    </location>
</feature>
<gene>
    <name evidence="2" type="ORF">WL73_09835</name>
</gene>
<name>A0A107FTN3_9BURK</name>
<dbReference type="EMBL" id="LPIX01000035">
    <property type="protein sequence ID" value="KWE07075.1"/>
    <property type="molecule type" value="Genomic_DNA"/>
</dbReference>
<dbReference type="OrthoDB" id="8563043at2"/>
<reference evidence="2 3" key="1">
    <citation type="submission" date="2015-11" db="EMBL/GenBank/DDBJ databases">
        <title>Expanding the genomic diversity of Burkholderia species for the development of highly accurate diagnostics.</title>
        <authorList>
            <person name="Sahl J."/>
            <person name="Keim P."/>
            <person name="Wagner D."/>
        </authorList>
    </citation>
    <scope>NUCLEOTIDE SEQUENCE [LARGE SCALE GENOMIC DNA]</scope>
    <source>
        <strain evidence="2 3">MSMB2167WGS</strain>
    </source>
</reference>